<feature type="binding site" evidence="9">
    <location>
        <begin position="378"/>
        <end position="380"/>
    </location>
    <ligand>
        <name>substrate</name>
    </ligand>
</feature>
<feature type="domain" description="Phosphoenolpyruvate carboxykinase GTP-utilising N-terminal" evidence="11">
    <location>
        <begin position="24"/>
        <end position="232"/>
    </location>
</feature>
<feature type="binding site" evidence="9">
    <location>
        <position position="411"/>
    </location>
    <ligand>
        <name>GTP</name>
        <dbReference type="ChEBI" id="CHEBI:37565"/>
    </ligand>
</feature>
<evidence type="ECO:0000313" key="12">
    <source>
        <dbReference type="EMBL" id="KAF1722501.1"/>
    </source>
</evidence>
<comment type="catalytic activity">
    <reaction evidence="9">
        <text>oxaloacetate + GTP = phosphoenolpyruvate + GDP + CO2</text>
        <dbReference type="Rhea" id="RHEA:10388"/>
        <dbReference type="ChEBI" id="CHEBI:16452"/>
        <dbReference type="ChEBI" id="CHEBI:16526"/>
        <dbReference type="ChEBI" id="CHEBI:37565"/>
        <dbReference type="ChEBI" id="CHEBI:58189"/>
        <dbReference type="ChEBI" id="CHEBI:58702"/>
        <dbReference type="EC" id="4.1.1.32"/>
    </reaction>
</comment>
<keyword evidence="13" id="KW-1185">Reference proteome</keyword>
<keyword evidence="6 9" id="KW-0342">GTP-binding</keyword>
<dbReference type="Pfam" id="PF17297">
    <property type="entry name" value="PEPCK_N"/>
    <property type="match status" value="1"/>
</dbReference>
<evidence type="ECO:0000256" key="2">
    <source>
        <dbReference type="ARBA" id="ARBA00022432"/>
    </source>
</evidence>
<dbReference type="NCBIfam" id="NF003253">
    <property type="entry name" value="PRK04210.1"/>
    <property type="match status" value="1"/>
</dbReference>
<dbReference type="SUPFAM" id="SSF68923">
    <property type="entry name" value="PEP carboxykinase N-terminal domain"/>
    <property type="match status" value="1"/>
</dbReference>
<feature type="binding site" evidence="9">
    <location>
        <position position="240"/>
    </location>
    <ligand>
        <name>Mn(2+)</name>
        <dbReference type="ChEBI" id="CHEBI:29035"/>
    </ligand>
</feature>
<proteinExistence type="inferred from homology"/>
<comment type="subunit">
    <text evidence="9">Monomer.</text>
</comment>
<dbReference type="HAMAP" id="MF_00452">
    <property type="entry name" value="PEPCK_GTP"/>
    <property type="match status" value="1"/>
</dbReference>
<name>A0ABQ6ZD72_9GAMM</name>
<evidence type="ECO:0000256" key="9">
    <source>
        <dbReference type="HAMAP-Rule" id="MF_00452"/>
    </source>
</evidence>
<dbReference type="InterPro" id="IPR013035">
    <property type="entry name" value="PEP_carboxykinase_C"/>
</dbReference>
<evidence type="ECO:0000256" key="4">
    <source>
        <dbReference type="ARBA" id="ARBA00022741"/>
    </source>
</evidence>
<dbReference type="Gene3D" id="2.170.8.10">
    <property type="entry name" value="Phosphoenolpyruvate Carboxykinase, domain 2"/>
    <property type="match status" value="1"/>
</dbReference>
<evidence type="ECO:0000256" key="5">
    <source>
        <dbReference type="ARBA" id="ARBA00022793"/>
    </source>
</evidence>
<dbReference type="InterPro" id="IPR035077">
    <property type="entry name" value="PEP_carboxykinase_GTP_C"/>
</dbReference>
<dbReference type="InterPro" id="IPR008210">
    <property type="entry name" value="PEP_carboxykinase_N"/>
</dbReference>
<evidence type="ECO:0000256" key="8">
    <source>
        <dbReference type="ARBA" id="ARBA00023239"/>
    </source>
</evidence>
<protein>
    <recommendedName>
        <fullName evidence="9">Phosphoenolpyruvate carboxykinase [GTP]</fullName>
        <shortName evidence="9">PEP carboxykinase</shortName>
        <shortName evidence="9">PEPCK</shortName>
        <ecNumber evidence="9">4.1.1.32</ecNumber>
    </recommendedName>
    <alternativeName>
        <fullName evidence="9">GTP-dependent phosphoenolpyruvate carboxykinase</fullName>
        <shortName evidence="9">GTP-PEPCK</shortName>
    </alternativeName>
</protein>
<dbReference type="PANTHER" id="PTHR11561:SF0">
    <property type="entry name" value="PHOSPHOENOLPYRUVATE CARBOXYKINASE [GTP]-RELATED"/>
    <property type="match status" value="1"/>
</dbReference>
<evidence type="ECO:0000256" key="1">
    <source>
        <dbReference type="ARBA" id="ARBA00005796"/>
    </source>
</evidence>
<dbReference type="RefSeq" id="WP_162339100.1">
    <property type="nucleotide sequence ID" value="NZ_JBHSRQ010000031.1"/>
</dbReference>
<dbReference type="Gene3D" id="3.90.228.20">
    <property type="match status" value="1"/>
</dbReference>
<feature type="active site" evidence="9">
    <location>
        <position position="264"/>
    </location>
</feature>
<dbReference type="SUPFAM" id="SSF53795">
    <property type="entry name" value="PEP carboxykinase-like"/>
    <property type="match status" value="1"/>
</dbReference>
<evidence type="ECO:0000259" key="11">
    <source>
        <dbReference type="Pfam" id="PF17297"/>
    </source>
</evidence>
<feature type="binding site" evidence="9">
    <location>
        <position position="291"/>
    </location>
    <ligand>
        <name>Mn(2+)</name>
        <dbReference type="ChEBI" id="CHEBI:29035"/>
    </ligand>
</feature>
<dbReference type="EMBL" id="PDWW01000033">
    <property type="protein sequence ID" value="KAF1722501.1"/>
    <property type="molecule type" value="Genomic_DNA"/>
</dbReference>
<keyword evidence="4 9" id="KW-0547">Nucleotide-binding</keyword>
<dbReference type="InterPro" id="IPR008209">
    <property type="entry name" value="PEP_carboxykinase_GTP"/>
</dbReference>
<feature type="binding site" evidence="9">
    <location>
        <position position="262"/>
    </location>
    <ligand>
        <name>substrate</name>
    </ligand>
</feature>
<dbReference type="PIRSF" id="PIRSF001348">
    <property type="entry name" value="PEP_carboxykinase_GTP"/>
    <property type="match status" value="1"/>
</dbReference>
<comment type="pathway">
    <text evidence="9">Carbohydrate biosynthesis; gluconeogenesis.</text>
</comment>
<feature type="binding site" evidence="9">
    <location>
        <position position="83"/>
    </location>
    <ligand>
        <name>substrate</name>
    </ligand>
</feature>
<dbReference type="CDD" id="cd00819">
    <property type="entry name" value="PEPCK_GTP"/>
    <property type="match status" value="1"/>
</dbReference>
<evidence type="ECO:0000256" key="6">
    <source>
        <dbReference type="ARBA" id="ARBA00023134"/>
    </source>
</evidence>
<sequence length="601" mass="65833">MNAAVDVFKRNDFPGSSLDALNAWVAEVAALTQPDHIHWCDGSDAENALLTRQMLADGTLLPLNPETHPHSWLHRSSPSDVARVEHLTFVCTPQQEDAGPNNHWMAPAEAHAKMDALFAGCMRGRTLYVIPYCMGPIDSPLSRCGVEITDSPYVVANMRIMTRMGAPALARIEREGTFVRGLHSTGELDPDRRFIMHFPDELTIKSFGSGYGGNALLGKKCHALRIASHQARSEGWLAEHMLIVGIENPQGETHYIAAAFPSACGKTNLAMLIPPEGYRQAGWKVWTVGDDICWMRPGADGRLYAINPEAGFFGVAPGTSDSSNPNALATISHHTIFTNVAVTDEQEPWWQGLDTRTPSLDWQGRPYDAANGPAAHPNSRFTVSARQCPSYSAKAEDPQGVPISAIVFGGRRASLVPLVFEARDWTHGVLVGAAMGSETTAAATGAVGVMRRDPMAMKPFCGYNFADYFAHWLSFGDADAKLPKTALPKIFHVNWFRKGGDGKFLWPGFGENLRVLEWMIRRVEGKADAVETPIGHLPRAEDLNLDGVALSDEAHELLFGFDRAGWQAEFASIGEYLQEFGTRTPQALKDEQQRIAARLAH</sequence>
<dbReference type="EC" id="4.1.1.32" evidence="9"/>
<keyword evidence="7 9" id="KW-0464">Manganese</keyword>
<accession>A0ABQ6ZD72</accession>
<feature type="domain" description="Phosphoenolpyruvate carboxykinase C-terminal P-loop" evidence="10">
    <location>
        <begin position="236"/>
        <end position="597"/>
    </location>
</feature>
<keyword evidence="8 9" id="KW-0456">Lyase</keyword>
<keyword evidence="5 9" id="KW-0210">Decarboxylase</keyword>
<feature type="binding site" evidence="9">
    <location>
        <begin position="211"/>
        <end position="213"/>
    </location>
    <ligand>
        <name>substrate</name>
    </ligand>
</feature>
<keyword evidence="3 9" id="KW-0479">Metal-binding</keyword>
<feature type="binding site" evidence="9">
    <location>
        <position position="380"/>
    </location>
    <ligand>
        <name>GTP</name>
        <dbReference type="ChEBI" id="CHEBI:37565"/>
    </ligand>
</feature>
<comment type="function">
    <text evidence="9">Catalyzes the conversion of oxaloacetate (OAA) to phosphoenolpyruvate (PEP), the rate-limiting step in the metabolic pathway that produces glucose from lactate and other precursors derived from the citric acid cycle.</text>
</comment>
<dbReference type="Proteomes" id="UP000781710">
    <property type="component" value="Unassembled WGS sequence"/>
</dbReference>
<dbReference type="Gene3D" id="3.40.449.10">
    <property type="entry name" value="Phosphoenolpyruvate Carboxykinase, domain 1"/>
    <property type="match status" value="1"/>
</dbReference>
<evidence type="ECO:0000256" key="7">
    <source>
        <dbReference type="ARBA" id="ARBA00023211"/>
    </source>
</evidence>
<reference evidence="12 13" key="1">
    <citation type="submission" date="2017-10" db="EMBL/GenBank/DDBJ databases">
        <title>Whole genome sequencing of members of genus Pseudoxanthomonas.</title>
        <authorList>
            <person name="Kumar S."/>
            <person name="Bansal K."/>
            <person name="Kaur A."/>
            <person name="Patil P."/>
            <person name="Sharma S."/>
            <person name="Patil P.B."/>
        </authorList>
    </citation>
    <scope>NUCLEOTIDE SEQUENCE [LARGE SCALE GENOMIC DNA]</scope>
    <source>
        <strain evidence="12 13">DSM 17109</strain>
    </source>
</reference>
<evidence type="ECO:0000313" key="13">
    <source>
        <dbReference type="Proteomes" id="UP000781710"/>
    </source>
</evidence>
<organism evidence="12 13">
    <name type="scientific">Pseudoxanthomonas japonensis</name>
    <dbReference type="NCBI Taxonomy" id="69284"/>
    <lineage>
        <taxon>Bacteria</taxon>
        <taxon>Pseudomonadati</taxon>
        <taxon>Pseudomonadota</taxon>
        <taxon>Gammaproteobacteria</taxon>
        <taxon>Lysobacterales</taxon>
        <taxon>Lysobacteraceae</taxon>
        <taxon>Pseudoxanthomonas</taxon>
    </lineage>
</organism>
<gene>
    <name evidence="9" type="primary">pckG</name>
    <name evidence="12" type="ORF">CSC78_17235</name>
</gene>
<keyword evidence="2 9" id="KW-0312">Gluconeogenesis</keyword>
<dbReference type="Pfam" id="PF00821">
    <property type="entry name" value="PEPCK_GTP"/>
    <property type="match status" value="1"/>
</dbReference>
<comment type="caution">
    <text evidence="12">The sequence shown here is derived from an EMBL/GenBank/DDBJ whole genome shotgun (WGS) entry which is preliminary data.</text>
</comment>
<feature type="binding site" evidence="9">
    <location>
        <position position="220"/>
    </location>
    <ligand>
        <name>Mn(2+)</name>
        <dbReference type="ChEBI" id="CHEBI:29035"/>
    </ligand>
</feature>
<feature type="binding site" evidence="9">
    <location>
        <begin position="509"/>
        <end position="512"/>
    </location>
    <ligand>
        <name>GTP</name>
        <dbReference type="ChEBI" id="CHEBI:37565"/>
    </ligand>
</feature>
<keyword evidence="9" id="KW-0963">Cytoplasm</keyword>
<feature type="binding site" evidence="9">
    <location>
        <begin position="263"/>
        <end position="268"/>
    </location>
    <ligand>
        <name>GTP</name>
        <dbReference type="ChEBI" id="CHEBI:37565"/>
    </ligand>
</feature>
<comment type="subcellular location">
    <subcellularLocation>
        <location evidence="9">Cytoplasm</location>
    </subcellularLocation>
</comment>
<dbReference type="PROSITE" id="PS00505">
    <property type="entry name" value="PEPCK_GTP"/>
    <property type="match status" value="1"/>
</dbReference>
<dbReference type="InterPro" id="IPR035078">
    <property type="entry name" value="PEP_carboxykinase_GTP_N"/>
</dbReference>
<dbReference type="PANTHER" id="PTHR11561">
    <property type="entry name" value="PHOSPHOENOLPYRUVATE CARBOXYKINASE"/>
    <property type="match status" value="1"/>
</dbReference>
<comment type="similarity">
    <text evidence="1 9">Belongs to the phosphoenolpyruvate carboxykinase [GTP] family.</text>
</comment>
<evidence type="ECO:0000259" key="10">
    <source>
        <dbReference type="Pfam" id="PF00821"/>
    </source>
</evidence>
<evidence type="ECO:0000256" key="3">
    <source>
        <dbReference type="ARBA" id="ARBA00022723"/>
    </source>
</evidence>
<dbReference type="InterPro" id="IPR018091">
    <property type="entry name" value="PEP_carboxykin_GTP_CS"/>
</dbReference>
<comment type="cofactor">
    <cofactor evidence="9">
        <name>Mn(2+)</name>
        <dbReference type="ChEBI" id="CHEBI:29035"/>
    </cofactor>
    <text evidence="9">Binds 1 Mn(2+) ion per subunit.</text>
</comment>